<dbReference type="GO" id="GO:0015562">
    <property type="term" value="F:efflux transmembrane transporter activity"/>
    <property type="evidence" value="ECO:0007669"/>
    <property type="project" value="TreeGrafter"/>
</dbReference>
<dbReference type="Pfam" id="PF25944">
    <property type="entry name" value="Beta-barrel_RND"/>
    <property type="match status" value="1"/>
</dbReference>
<dbReference type="InterPro" id="IPR006143">
    <property type="entry name" value="RND_pump_MFP"/>
</dbReference>
<dbReference type="eggNOG" id="COG0845">
    <property type="taxonomic scope" value="Bacteria"/>
</dbReference>
<evidence type="ECO:0000256" key="2">
    <source>
        <dbReference type="ARBA" id="ARBA00009477"/>
    </source>
</evidence>
<sequence length="324" mass="34518">MDIRSQVDGLLVELLVNEGQRVIRGQLLARIDDQTIAANLQQARSQLAVTRSRLATAKTDLARYRSLAEDEAVSGQMLDQQASSVAELQATLAMHKAAVQANEVLLGYTRIQSPATGRVGIRNVDQGNFVRSSDAEGLFSVVQLDPISVEFALPQAQLPRLQELMSTSGQRPIPVLAYAADGGAQLAQGQLSVMDNRVSSQSGTIRLKAVFANAQGRLWPDQSVVVVVQSGVLAAARVIPPRAIQQGADSTRVWRVRDGKAESVEIGIRYADEQVAAVTGLDTGDVVIIDGQSRVRAGALVRPQAASAGASAPKRLASTVREAR</sequence>
<keyword evidence="10" id="KW-1185">Reference proteome</keyword>
<organism evidence="9 10">
    <name type="scientific">Thauera linaloolentis (strain DSM 12138 / JCM 21573 / CCUG 41526 / CIP 105981 / IAM 15112 / NBRC 102519 / 47Lol)</name>
    <dbReference type="NCBI Taxonomy" id="1123367"/>
    <lineage>
        <taxon>Bacteria</taxon>
        <taxon>Pseudomonadati</taxon>
        <taxon>Pseudomonadota</taxon>
        <taxon>Betaproteobacteria</taxon>
        <taxon>Rhodocyclales</taxon>
        <taxon>Zoogloeaceae</taxon>
        <taxon>Thauera</taxon>
    </lineage>
</organism>
<dbReference type="Gene3D" id="1.10.287.470">
    <property type="entry name" value="Helix hairpin bin"/>
    <property type="match status" value="1"/>
</dbReference>
<evidence type="ECO:0000313" key="9">
    <source>
        <dbReference type="EMBL" id="ENO89272.1"/>
    </source>
</evidence>
<dbReference type="NCBIfam" id="TIGR01730">
    <property type="entry name" value="RND_mfp"/>
    <property type="match status" value="1"/>
</dbReference>
<feature type="domain" description="Multidrug resistance protein MdtA-like beta-barrel" evidence="8">
    <location>
        <begin position="146"/>
        <end position="231"/>
    </location>
</feature>
<dbReference type="Gene3D" id="2.40.50.100">
    <property type="match status" value="1"/>
</dbReference>
<evidence type="ECO:0000259" key="8">
    <source>
        <dbReference type="Pfam" id="PF25944"/>
    </source>
</evidence>
<dbReference type="STRING" id="1123367.GCA_000621305_01197"/>
<dbReference type="PANTHER" id="PTHR30469">
    <property type="entry name" value="MULTIDRUG RESISTANCE PROTEIN MDTA"/>
    <property type="match status" value="1"/>
</dbReference>
<comment type="caution">
    <text evidence="9">The sequence shown here is derived from an EMBL/GenBank/DDBJ whole genome shotgun (WGS) entry which is preliminary data.</text>
</comment>
<dbReference type="Pfam" id="PF25876">
    <property type="entry name" value="HH_MFP_RND"/>
    <property type="match status" value="1"/>
</dbReference>
<keyword evidence="4" id="KW-0997">Cell inner membrane</keyword>
<evidence type="ECO:0000256" key="4">
    <source>
        <dbReference type="ARBA" id="ARBA00022519"/>
    </source>
</evidence>
<dbReference type="GO" id="GO:1990281">
    <property type="term" value="C:efflux pump complex"/>
    <property type="evidence" value="ECO:0007669"/>
    <property type="project" value="TreeGrafter"/>
</dbReference>
<dbReference type="AlphaFoldDB" id="N6Z3U9"/>
<protein>
    <submittedName>
        <fullName evidence="9">RND family multidrug transporter membrane fusion protein</fullName>
    </submittedName>
</protein>
<feature type="domain" description="Multidrug resistance protein MdtA-like alpha-helical hairpin" evidence="6">
    <location>
        <begin position="39"/>
        <end position="109"/>
    </location>
</feature>
<name>N6Z3U9_THAL4</name>
<dbReference type="SUPFAM" id="SSF111369">
    <property type="entry name" value="HlyD-like secretion proteins"/>
    <property type="match status" value="1"/>
</dbReference>
<evidence type="ECO:0000256" key="3">
    <source>
        <dbReference type="ARBA" id="ARBA00022475"/>
    </source>
</evidence>
<keyword evidence="3" id="KW-1003">Cell membrane</keyword>
<evidence type="ECO:0000259" key="7">
    <source>
        <dbReference type="Pfam" id="PF25917"/>
    </source>
</evidence>
<dbReference type="InterPro" id="IPR058625">
    <property type="entry name" value="MdtA-like_BSH"/>
</dbReference>
<dbReference type="InterPro" id="IPR058626">
    <property type="entry name" value="MdtA-like_b-barrel"/>
</dbReference>
<evidence type="ECO:0000256" key="5">
    <source>
        <dbReference type="ARBA" id="ARBA00023136"/>
    </source>
</evidence>
<keyword evidence="5" id="KW-0472">Membrane</keyword>
<dbReference type="EMBL" id="AMXE01000017">
    <property type="protein sequence ID" value="ENO89272.1"/>
    <property type="molecule type" value="Genomic_DNA"/>
</dbReference>
<accession>N6Z3U9</accession>
<evidence type="ECO:0000259" key="6">
    <source>
        <dbReference type="Pfam" id="PF25876"/>
    </source>
</evidence>
<dbReference type="Proteomes" id="UP000013232">
    <property type="component" value="Unassembled WGS sequence"/>
</dbReference>
<proteinExistence type="inferred from homology"/>
<dbReference type="Gene3D" id="2.40.420.20">
    <property type="match status" value="1"/>
</dbReference>
<gene>
    <name evidence="9" type="ORF">C666_06810</name>
</gene>
<comment type="subcellular location">
    <subcellularLocation>
        <location evidence="1">Cell membrane</location>
    </subcellularLocation>
</comment>
<feature type="domain" description="Multidrug resistance protein MdtA-like barrel-sandwich hybrid" evidence="7">
    <location>
        <begin position="2"/>
        <end position="138"/>
    </location>
</feature>
<dbReference type="Gene3D" id="2.40.30.170">
    <property type="match status" value="1"/>
</dbReference>
<dbReference type="PANTHER" id="PTHR30469:SF12">
    <property type="entry name" value="MULTIDRUG RESISTANCE PROTEIN MDTA"/>
    <property type="match status" value="1"/>
</dbReference>
<comment type="similarity">
    <text evidence="2">Belongs to the membrane fusion protein (MFP) (TC 8.A.1) family.</text>
</comment>
<reference evidence="9 10" key="1">
    <citation type="submission" date="2012-09" db="EMBL/GenBank/DDBJ databases">
        <title>Draft Genome Sequences of 6 Strains from Genus Thauera.</title>
        <authorList>
            <person name="Liu B."/>
            <person name="Shapleigh J.P."/>
            <person name="Frostegard A.H."/>
        </authorList>
    </citation>
    <scope>NUCLEOTIDE SEQUENCE [LARGE SCALE GENOMIC DNA]</scope>
    <source>
        <strain evidence="10">47Lol / DSM 12138</strain>
    </source>
</reference>
<evidence type="ECO:0000313" key="10">
    <source>
        <dbReference type="Proteomes" id="UP000013232"/>
    </source>
</evidence>
<dbReference type="InterPro" id="IPR058624">
    <property type="entry name" value="MdtA-like_HH"/>
</dbReference>
<evidence type="ECO:0000256" key="1">
    <source>
        <dbReference type="ARBA" id="ARBA00004236"/>
    </source>
</evidence>
<dbReference type="Pfam" id="PF25917">
    <property type="entry name" value="BSH_RND"/>
    <property type="match status" value="1"/>
</dbReference>